<evidence type="ECO:0000313" key="3">
    <source>
        <dbReference type="Proteomes" id="UP001218218"/>
    </source>
</evidence>
<dbReference type="Proteomes" id="UP001218218">
    <property type="component" value="Unassembled WGS sequence"/>
</dbReference>
<sequence>MQAPPMIPLSHRVATGPGQFKVATADAVMSESQTSVSPEELVEDPGSLLYGRARSPFSAIIMGPHGARFEATMARNIYRRARESLRLSGDELFSADSDNDSLPDLVSIADSSLDSESVDVDLGICQLCFEIHPHAPWDCPLFRTTESSENDRSPESGTAVGSDTSAEKVGEDLLPDEGECSTAGCFQDLLTETQKAEEVRKAFKDFTIAFDAPENEKEFRSVVDMLEHEAADGLRALAAGLRVEHAAVDELREIEDGIRRLETEEREAADPVRADSPYPRLIRETRGYTRAHAHRPTAILQRAQRPPVAFHFNPRLGNVITRDTWSSSASASLESSSPEPLTPYDNDDHDAYRADNEYFTAEELEIRNFYESISPGDWSPAISDWSVEEFDLFPPFRPNPAHIIDLAICRALNERYLPGSRSSSNLEGDHSREDAEDAAEFPQPDFSPRFGPRDHRAEHIRLELQSWTYECNAHRLTHLQHEDEMGSEPANAALRALHGPLSKFVDYVAMAAEGVTNLHHPPSPPPYSVSLFVDTPNESPHGNSGPTSLNFSLPMTARLPVSAERSTQAGLSYEEEGSAGQVVSTLESGVDTGKRGVEGEGSETRPRVGTKRKLSDGEAAEGEDRDGTRKRKSPKTTVKATGLTDDTVVRLMAGVRLALLETGSRLEDIVWHRYGVTDRTKFTNTPRPGGACRTETTLATVARTEDYSTRPLMTRARMKGVTIMALIGVAAAENASPSPAPHSQTRALMPWGSRSDPTPMKTPICEGGSDCRMMITNKMSRKKLSYHKMQIRNRLEYRDAAPSSSWEARL</sequence>
<feature type="region of interest" description="Disordered" evidence="1">
    <location>
        <begin position="145"/>
        <end position="167"/>
    </location>
</feature>
<feature type="region of interest" description="Disordered" evidence="1">
    <location>
        <begin position="330"/>
        <end position="350"/>
    </location>
</feature>
<evidence type="ECO:0000313" key="2">
    <source>
        <dbReference type="EMBL" id="KAJ7368228.1"/>
    </source>
</evidence>
<evidence type="ECO:0000256" key="1">
    <source>
        <dbReference type="SAM" id="MobiDB-lite"/>
    </source>
</evidence>
<dbReference type="EMBL" id="JARIHO010000001">
    <property type="protein sequence ID" value="KAJ7368228.1"/>
    <property type="molecule type" value="Genomic_DNA"/>
</dbReference>
<organism evidence="2 3">
    <name type="scientific">Mycena albidolilacea</name>
    <dbReference type="NCBI Taxonomy" id="1033008"/>
    <lineage>
        <taxon>Eukaryota</taxon>
        <taxon>Fungi</taxon>
        <taxon>Dikarya</taxon>
        <taxon>Basidiomycota</taxon>
        <taxon>Agaricomycotina</taxon>
        <taxon>Agaricomycetes</taxon>
        <taxon>Agaricomycetidae</taxon>
        <taxon>Agaricales</taxon>
        <taxon>Marasmiineae</taxon>
        <taxon>Mycenaceae</taxon>
        <taxon>Mycena</taxon>
    </lineage>
</organism>
<proteinExistence type="predicted"/>
<gene>
    <name evidence="2" type="ORF">DFH08DRAFT_796234</name>
</gene>
<reference evidence="2" key="1">
    <citation type="submission" date="2023-03" db="EMBL/GenBank/DDBJ databases">
        <title>Massive genome expansion in bonnet fungi (Mycena s.s.) driven by repeated elements and novel gene families across ecological guilds.</title>
        <authorList>
            <consortium name="Lawrence Berkeley National Laboratory"/>
            <person name="Harder C.B."/>
            <person name="Miyauchi S."/>
            <person name="Viragh M."/>
            <person name="Kuo A."/>
            <person name="Thoen E."/>
            <person name="Andreopoulos B."/>
            <person name="Lu D."/>
            <person name="Skrede I."/>
            <person name="Drula E."/>
            <person name="Henrissat B."/>
            <person name="Morin E."/>
            <person name="Kohler A."/>
            <person name="Barry K."/>
            <person name="LaButti K."/>
            <person name="Morin E."/>
            <person name="Salamov A."/>
            <person name="Lipzen A."/>
            <person name="Mereny Z."/>
            <person name="Hegedus B."/>
            <person name="Baldrian P."/>
            <person name="Stursova M."/>
            <person name="Weitz H."/>
            <person name="Taylor A."/>
            <person name="Grigoriev I.V."/>
            <person name="Nagy L.G."/>
            <person name="Martin F."/>
            <person name="Kauserud H."/>
        </authorList>
    </citation>
    <scope>NUCLEOTIDE SEQUENCE</scope>
    <source>
        <strain evidence="2">CBHHK002</strain>
    </source>
</reference>
<accession>A0AAD7F674</accession>
<feature type="region of interest" description="Disordered" evidence="1">
    <location>
        <begin position="562"/>
        <end position="639"/>
    </location>
</feature>
<dbReference type="AlphaFoldDB" id="A0AAD7F674"/>
<feature type="compositionally biased region" description="Polar residues" evidence="1">
    <location>
        <begin position="155"/>
        <end position="164"/>
    </location>
</feature>
<protein>
    <submittedName>
        <fullName evidence="2">Uncharacterized protein</fullName>
    </submittedName>
</protein>
<keyword evidence="3" id="KW-1185">Reference proteome</keyword>
<feature type="compositionally biased region" description="Basic and acidic residues" evidence="1">
    <location>
        <begin position="592"/>
        <end position="606"/>
    </location>
</feature>
<feature type="compositionally biased region" description="Low complexity" evidence="1">
    <location>
        <begin position="330"/>
        <end position="339"/>
    </location>
</feature>
<feature type="region of interest" description="Disordered" evidence="1">
    <location>
        <begin position="420"/>
        <end position="452"/>
    </location>
</feature>
<name>A0AAD7F674_9AGAR</name>
<comment type="caution">
    <text evidence="2">The sequence shown here is derived from an EMBL/GenBank/DDBJ whole genome shotgun (WGS) entry which is preliminary data.</text>
</comment>